<feature type="compositionally biased region" description="Basic and acidic residues" evidence="2">
    <location>
        <begin position="441"/>
        <end position="457"/>
    </location>
</feature>
<dbReference type="PANTHER" id="PTHR11937">
    <property type="entry name" value="ACTIN"/>
    <property type="match status" value="1"/>
</dbReference>
<dbReference type="EMBL" id="MU150409">
    <property type="protein sequence ID" value="KAF9456681.1"/>
    <property type="molecule type" value="Genomic_DNA"/>
</dbReference>
<dbReference type="AlphaFoldDB" id="A0A9P6C8W1"/>
<gene>
    <name evidence="3" type="ORF">BDZ94DRAFT_1204039</name>
</gene>
<feature type="region of interest" description="Disordered" evidence="2">
    <location>
        <begin position="441"/>
        <end position="461"/>
    </location>
</feature>
<dbReference type="OrthoDB" id="7340501at2759"/>
<dbReference type="InterPro" id="IPR043129">
    <property type="entry name" value="ATPase_NBD"/>
</dbReference>
<dbReference type="Gene3D" id="3.90.640.10">
    <property type="entry name" value="Actin, Chain A, domain 4"/>
    <property type="match status" value="2"/>
</dbReference>
<dbReference type="Gene3D" id="3.30.420.40">
    <property type="match status" value="4"/>
</dbReference>
<name>A0A9P6C8W1_9AGAR</name>
<dbReference type="SUPFAM" id="SSF53067">
    <property type="entry name" value="Actin-like ATPase domain"/>
    <property type="match status" value="2"/>
</dbReference>
<accession>A0A9P6C8W1</accession>
<dbReference type="FunFam" id="3.30.420.40:FF:000058">
    <property type="entry name" value="Putative actin-related protein 5"/>
    <property type="match status" value="1"/>
</dbReference>
<comment type="caution">
    <text evidence="3">The sequence shown here is derived from an EMBL/GenBank/DDBJ whole genome shotgun (WGS) entry which is preliminary data.</text>
</comment>
<comment type="similarity">
    <text evidence="1">Belongs to the actin family.</text>
</comment>
<protein>
    <submittedName>
        <fullName evidence="3">Actin-like ATPase domain-containing protein</fullName>
    </submittedName>
</protein>
<proteinExistence type="inferred from homology"/>
<evidence type="ECO:0000256" key="2">
    <source>
        <dbReference type="SAM" id="MobiDB-lite"/>
    </source>
</evidence>
<reference evidence="3" key="1">
    <citation type="submission" date="2020-11" db="EMBL/GenBank/DDBJ databases">
        <authorList>
            <consortium name="DOE Joint Genome Institute"/>
            <person name="Ahrendt S."/>
            <person name="Riley R."/>
            <person name="Andreopoulos W."/>
            <person name="Labutti K."/>
            <person name="Pangilinan J."/>
            <person name="Ruiz-Duenas F.J."/>
            <person name="Barrasa J.M."/>
            <person name="Sanchez-Garcia M."/>
            <person name="Camarero S."/>
            <person name="Miyauchi S."/>
            <person name="Serrano A."/>
            <person name="Linde D."/>
            <person name="Babiker R."/>
            <person name="Drula E."/>
            <person name="Ayuso-Fernandez I."/>
            <person name="Pacheco R."/>
            <person name="Padilla G."/>
            <person name="Ferreira P."/>
            <person name="Barriuso J."/>
            <person name="Kellner H."/>
            <person name="Castanera R."/>
            <person name="Alfaro M."/>
            <person name="Ramirez L."/>
            <person name="Pisabarro A.G."/>
            <person name="Kuo A."/>
            <person name="Tritt A."/>
            <person name="Lipzen A."/>
            <person name="He G."/>
            <person name="Yan M."/>
            <person name="Ng V."/>
            <person name="Cullen D."/>
            <person name="Martin F."/>
            <person name="Rosso M.-N."/>
            <person name="Henrissat B."/>
            <person name="Hibbett D."/>
            <person name="Martinez A.T."/>
            <person name="Grigoriev I.V."/>
        </authorList>
    </citation>
    <scope>NUCLEOTIDE SEQUENCE</scope>
    <source>
        <strain evidence="3">CBS 247.69</strain>
    </source>
</reference>
<organism evidence="3 4">
    <name type="scientific">Collybia nuda</name>
    <dbReference type="NCBI Taxonomy" id="64659"/>
    <lineage>
        <taxon>Eukaryota</taxon>
        <taxon>Fungi</taxon>
        <taxon>Dikarya</taxon>
        <taxon>Basidiomycota</taxon>
        <taxon>Agaricomycotina</taxon>
        <taxon>Agaricomycetes</taxon>
        <taxon>Agaricomycetidae</taxon>
        <taxon>Agaricales</taxon>
        <taxon>Tricholomatineae</taxon>
        <taxon>Clitocybaceae</taxon>
        <taxon>Collybia</taxon>
    </lineage>
</organism>
<evidence type="ECO:0000313" key="4">
    <source>
        <dbReference type="Proteomes" id="UP000807353"/>
    </source>
</evidence>
<dbReference type="Pfam" id="PF00022">
    <property type="entry name" value="Actin"/>
    <property type="match status" value="2"/>
</dbReference>
<evidence type="ECO:0000313" key="3">
    <source>
        <dbReference type="EMBL" id="KAF9456681.1"/>
    </source>
</evidence>
<keyword evidence="4" id="KW-1185">Reference proteome</keyword>
<dbReference type="InterPro" id="IPR004000">
    <property type="entry name" value="Actin"/>
</dbReference>
<sequence>MDITRLPTPLPPKLEQRLEPYTNYCSQRVPLIIDNGSTNLRWGFAGYESPFEGLNAVAKYKERRTNKPLLLFGEAIDVESGAKAQTRTPWEGDVLLNFDALENALDYAFVRLGIDTPTVDHPVLMTERLCSPLHSRALTSELMFEQYSVPSLAYCVDGIMSFYRHTEEISRPAVPRPDFTNDGLVISFNTASTSIIPILNGKGIMSNVKRIPWGASQSSDYLLKLIQLKYPNFPTRVTSSQSNWIFQNFCRFAVDYPSHMRTLKDPLKIRENTCTIQFPFSLPVVEEKTEEELARIAEKRREQGRKLQEMAAKTRMEKLIQKETDLQYLLNLRDGKGLDGKREWMNKLQTEGFDDDSGLDETIKRLESDLKKARKKEVEGDDIIVRQTVLCRALSSMADNQQEEPSFPLVDVPDVDLDEDGVKEKKKQRLMKAGFEARARARREKEREKVEKEKEEKKEEEEREIDLNGWAKRVRQEQEVLMNRIKDRARRKAALSDRKSAAAQARMKSIANLAADDRIPKKKRKGGGEDMFGADDADWAIYRKINTAAASSDEEEDLNQLQAVEQKLLMFDPTFTNQHTHAAIATQRSALMSAFRPLYEEGDIEGSTRIHLNTERWRVCEAWFSPGMAGIDSAGLGEVLQSVLARFTNDEKSKLAKCVYLAGAPSQLAGLTSRIYNTLRPILPPEMPINVSVARHTNTSLYAWHGMAAFSATEDFLKAGVSRAEYEEYGGERVKRWWGGNWNGSAIPS</sequence>
<dbReference type="Proteomes" id="UP000807353">
    <property type="component" value="Unassembled WGS sequence"/>
</dbReference>
<dbReference type="SMART" id="SM00268">
    <property type="entry name" value="ACTIN"/>
    <property type="match status" value="1"/>
</dbReference>
<evidence type="ECO:0000256" key="1">
    <source>
        <dbReference type="RuleBase" id="RU000487"/>
    </source>
</evidence>